<proteinExistence type="predicted"/>
<accession>A0A067ESK1</accession>
<dbReference type="EMBL" id="KK785005">
    <property type="protein sequence ID" value="KDO53891.1"/>
    <property type="molecule type" value="Genomic_DNA"/>
</dbReference>
<dbReference type="PANTHER" id="PTHR45749">
    <property type="match status" value="1"/>
</dbReference>
<dbReference type="STRING" id="2711.A0A067ESK1"/>
<protein>
    <recommendedName>
        <fullName evidence="1">DUF4371 domain-containing protein</fullName>
    </recommendedName>
</protein>
<keyword evidence="3" id="KW-1185">Reference proteome</keyword>
<evidence type="ECO:0000313" key="3">
    <source>
        <dbReference type="Proteomes" id="UP000027120"/>
    </source>
</evidence>
<dbReference type="AlphaFoldDB" id="A0A067ESK1"/>
<evidence type="ECO:0000259" key="1">
    <source>
        <dbReference type="Pfam" id="PF14291"/>
    </source>
</evidence>
<reference evidence="2 3" key="1">
    <citation type="submission" date="2014-04" db="EMBL/GenBank/DDBJ databases">
        <authorList>
            <consortium name="International Citrus Genome Consortium"/>
            <person name="Gmitter F."/>
            <person name="Chen C."/>
            <person name="Farmerie W."/>
            <person name="Harkins T."/>
            <person name="Desany B."/>
            <person name="Mohiuddin M."/>
            <person name="Kodira C."/>
            <person name="Borodovsky M."/>
            <person name="Lomsadze A."/>
            <person name="Burns P."/>
            <person name="Jenkins J."/>
            <person name="Prochnik S."/>
            <person name="Shu S."/>
            <person name="Chapman J."/>
            <person name="Pitluck S."/>
            <person name="Schmutz J."/>
            <person name="Rokhsar D."/>
        </authorList>
    </citation>
    <scope>NUCLEOTIDE SEQUENCE</scope>
</reference>
<sequence length="137" mass="16204">MQSWGCPRNPIQHIGYRLKTLITNVRWLAKQAYTFRGHDESWSIVLENAPSYAKHISFDIQKKLINILANKVQNKIHKELRESKFCILVDETLDKYDKQQMVIILRCVDYVGYIQEPFFKVVNVMETIAVTLKKKKY</sequence>
<dbReference type="Pfam" id="PF14291">
    <property type="entry name" value="DUF4371"/>
    <property type="match status" value="1"/>
</dbReference>
<evidence type="ECO:0000313" key="2">
    <source>
        <dbReference type="EMBL" id="KDO53891.1"/>
    </source>
</evidence>
<dbReference type="PANTHER" id="PTHR45749:SF26">
    <property type="entry name" value="ZINC FINGER MYM-TYPE PROTEIN 1-LIKE"/>
    <property type="match status" value="1"/>
</dbReference>
<organism evidence="2 3">
    <name type="scientific">Citrus sinensis</name>
    <name type="common">Sweet orange</name>
    <name type="synonym">Citrus aurantium var. sinensis</name>
    <dbReference type="NCBI Taxonomy" id="2711"/>
    <lineage>
        <taxon>Eukaryota</taxon>
        <taxon>Viridiplantae</taxon>
        <taxon>Streptophyta</taxon>
        <taxon>Embryophyta</taxon>
        <taxon>Tracheophyta</taxon>
        <taxon>Spermatophyta</taxon>
        <taxon>Magnoliopsida</taxon>
        <taxon>eudicotyledons</taxon>
        <taxon>Gunneridae</taxon>
        <taxon>Pentapetalae</taxon>
        <taxon>rosids</taxon>
        <taxon>malvids</taxon>
        <taxon>Sapindales</taxon>
        <taxon>Rutaceae</taxon>
        <taxon>Aurantioideae</taxon>
        <taxon>Citrus</taxon>
    </lineage>
</organism>
<feature type="non-terminal residue" evidence="2">
    <location>
        <position position="137"/>
    </location>
</feature>
<dbReference type="Proteomes" id="UP000027120">
    <property type="component" value="Unassembled WGS sequence"/>
</dbReference>
<name>A0A067ESK1_CITSI</name>
<dbReference type="InterPro" id="IPR025398">
    <property type="entry name" value="DUF4371"/>
</dbReference>
<feature type="domain" description="DUF4371" evidence="1">
    <location>
        <begin position="44"/>
        <end position="134"/>
    </location>
</feature>
<gene>
    <name evidence="2" type="ORF">CISIN_1g039240mg</name>
</gene>